<feature type="transmembrane region" description="Helical" evidence="2">
    <location>
        <begin position="6"/>
        <end position="28"/>
    </location>
</feature>
<feature type="transmembrane region" description="Helical" evidence="2">
    <location>
        <begin position="408"/>
        <end position="425"/>
    </location>
</feature>
<dbReference type="RefSeq" id="WP_058247329.1">
    <property type="nucleotide sequence ID" value="NZ_CYSE01000003.1"/>
</dbReference>
<feature type="transmembrane region" description="Helical" evidence="2">
    <location>
        <begin position="713"/>
        <end position="736"/>
    </location>
</feature>
<feature type="transmembrane region" description="Helical" evidence="2">
    <location>
        <begin position="157"/>
        <end position="174"/>
    </location>
</feature>
<keyword evidence="2" id="KW-0812">Transmembrane</keyword>
<feature type="compositionally biased region" description="Low complexity" evidence="1">
    <location>
        <begin position="51"/>
        <end position="61"/>
    </location>
</feature>
<feature type="transmembrane region" description="Helical" evidence="2">
    <location>
        <begin position="565"/>
        <end position="581"/>
    </location>
</feature>
<organism evidence="3 4">
    <name type="scientific">Tropicibacter naphthalenivorans</name>
    <dbReference type="NCBI Taxonomy" id="441103"/>
    <lineage>
        <taxon>Bacteria</taxon>
        <taxon>Pseudomonadati</taxon>
        <taxon>Pseudomonadota</taxon>
        <taxon>Alphaproteobacteria</taxon>
        <taxon>Rhodobacterales</taxon>
        <taxon>Roseobacteraceae</taxon>
        <taxon>Tropicibacter</taxon>
    </lineage>
</organism>
<evidence type="ECO:0000256" key="2">
    <source>
        <dbReference type="SAM" id="Phobius"/>
    </source>
</evidence>
<dbReference type="STRING" id="441103.TRN7648_01814"/>
<feature type="transmembrane region" description="Helical" evidence="2">
    <location>
        <begin position="357"/>
        <end position="376"/>
    </location>
</feature>
<feature type="transmembrane region" description="Helical" evidence="2">
    <location>
        <begin position="857"/>
        <end position="875"/>
    </location>
</feature>
<feature type="transmembrane region" description="Helical" evidence="2">
    <location>
        <begin position="617"/>
        <end position="641"/>
    </location>
</feature>
<evidence type="ECO:0000313" key="3">
    <source>
        <dbReference type="EMBL" id="CUH78139.1"/>
    </source>
</evidence>
<feature type="transmembrane region" description="Helical" evidence="2">
    <location>
        <begin position="240"/>
        <end position="258"/>
    </location>
</feature>
<feature type="transmembrane region" description="Helical" evidence="2">
    <location>
        <begin position="588"/>
        <end position="605"/>
    </location>
</feature>
<name>A0A0P1G9I6_9RHOB</name>
<dbReference type="AlphaFoldDB" id="A0A0P1G9I6"/>
<keyword evidence="2" id="KW-1133">Transmembrane helix</keyword>
<feature type="transmembrane region" description="Helical" evidence="2">
    <location>
        <begin position="186"/>
        <end position="207"/>
    </location>
</feature>
<feature type="transmembrane region" description="Helical" evidence="2">
    <location>
        <begin position="382"/>
        <end position="401"/>
    </location>
</feature>
<reference evidence="3 4" key="1">
    <citation type="submission" date="2015-09" db="EMBL/GenBank/DDBJ databases">
        <authorList>
            <consortium name="Swine Surveillance"/>
        </authorList>
    </citation>
    <scope>NUCLEOTIDE SEQUENCE [LARGE SCALE GENOMIC DNA]</scope>
    <source>
        <strain evidence="3 4">CECT 7648</strain>
    </source>
</reference>
<feature type="transmembrane region" description="Helical" evidence="2">
    <location>
        <begin position="510"/>
        <end position="528"/>
    </location>
</feature>
<keyword evidence="2" id="KW-0472">Membrane</keyword>
<evidence type="ECO:0000313" key="4">
    <source>
        <dbReference type="Proteomes" id="UP000054935"/>
    </source>
</evidence>
<dbReference type="PANTHER" id="PTHR38434:SF1">
    <property type="entry name" value="BLL2549 PROTEIN"/>
    <property type="match status" value="1"/>
</dbReference>
<feature type="transmembrane region" description="Helical" evidence="2">
    <location>
        <begin position="478"/>
        <end position="498"/>
    </location>
</feature>
<dbReference type="PIRSF" id="PIRSF035905">
    <property type="entry name" value="UCP035905_mp"/>
    <property type="match status" value="1"/>
</dbReference>
<sequence length="912" mass="96322">MEEFLITLLALVALAIPVSIIVLIVMTVSTRRTLRRVQERLAILEGRAPAPKGEAGAEAAPVHPQPIPDTPAKPAPIAGAAPEPSSSTPWAQAPRPHLQPAPQGPTVFRADRAAALAKWLFQNWFYAIAAVSLALAGIFLVQYGIEAGVLSPTLRVVSALLFGGALIAGGEVIRRRFGDSEASATAYLPAVLAGAGLVSMMGGVVSARVLYDLIAPGVALIALAGIAFGGLLLGWLHGPLLAAIGLIGGMAAPFLVGGDSDTPEMLFAYFALLTALGLGIDTLRRWAWVSVLALGLGVGAGWLLALGGTDDSFAISFALYAAALVVAAVLIPARALWPDHAGPTLLQAVKTRQWPIFPVRLAAGAMLSAALIWVLGAHFSTLVWWNTLALTSGMAVLMIAWSRRAPGLSDLTVLPVLALLALVALPDWTADLRRTITETLTNREGETETRMLWQVTWVLLAGVLPSLAAYIRSRQGAPFAAAWAGAAALIAPLVGVALEIAWQPSEIIGTYPWALHVLGLAAGMTFAAERFARVDGADRLRVSLMALSALGCVSFALGIMLTETALTLAIAATILAAAALDRRFALPLMEWYIAAGVIGLGYRLVVDPGLDWAVDAAIPQVLLAYGGSLAALLAGLVILPAQRPRARAYLESAAWSVGGMTASLVCFRAIESWASVKGAETTHWAIGLHLAIWLGVALAQLDRLRMGGAMRWLRLGLAGVFGLMALGLLALLVTLANPLLVDEFFATNNRVLGPPLVNTLAPAFLLPALVLLAAAWRLGHLRRWLRIGFALLGGTMAVYWAALVIRHGWNGGDGVVARRGFTQPELYTYTVALLLTGALLFYQALARKSDRLRRIGVVVIGLAVAKVFLIDISGLTGLTRVFSFLLLGLSLAGLAWLNRWVQTRARRSAMPQ</sequence>
<feature type="transmembrane region" description="Helical" evidence="2">
    <location>
        <begin position="213"/>
        <end position="233"/>
    </location>
</feature>
<feature type="compositionally biased region" description="Pro residues" evidence="1">
    <location>
        <begin position="63"/>
        <end position="74"/>
    </location>
</feature>
<feature type="transmembrane region" description="Helical" evidence="2">
    <location>
        <begin position="124"/>
        <end position="145"/>
    </location>
</feature>
<dbReference type="Pfam" id="PF10101">
    <property type="entry name" value="DUF2339"/>
    <property type="match status" value="1"/>
</dbReference>
<feature type="region of interest" description="Disordered" evidence="1">
    <location>
        <begin position="51"/>
        <end position="103"/>
    </location>
</feature>
<proteinExistence type="predicted"/>
<dbReference type="InterPro" id="IPR014600">
    <property type="entry name" value="UCP035905_mem"/>
</dbReference>
<feature type="transmembrane region" description="Helical" evidence="2">
    <location>
        <begin position="287"/>
        <end position="307"/>
    </location>
</feature>
<gene>
    <name evidence="3" type="ORF">TRN7648_01814</name>
</gene>
<dbReference type="InterPro" id="IPR019286">
    <property type="entry name" value="DUF2339_TM"/>
</dbReference>
<dbReference type="Proteomes" id="UP000054935">
    <property type="component" value="Unassembled WGS sequence"/>
</dbReference>
<protein>
    <submittedName>
        <fullName evidence="3">Putative membrane protein</fullName>
    </submittedName>
</protein>
<feature type="transmembrane region" description="Helical" evidence="2">
    <location>
        <begin position="451"/>
        <end position="471"/>
    </location>
</feature>
<feature type="transmembrane region" description="Helical" evidence="2">
    <location>
        <begin position="313"/>
        <end position="337"/>
    </location>
</feature>
<feature type="transmembrane region" description="Helical" evidence="2">
    <location>
        <begin position="881"/>
        <end position="901"/>
    </location>
</feature>
<feature type="transmembrane region" description="Helical" evidence="2">
    <location>
        <begin position="787"/>
        <end position="806"/>
    </location>
</feature>
<feature type="compositionally biased region" description="Low complexity" evidence="1">
    <location>
        <begin position="75"/>
        <end position="84"/>
    </location>
</feature>
<keyword evidence="4" id="KW-1185">Reference proteome</keyword>
<feature type="transmembrane region" description="Helical" evidence="2">
    <location>
        <begin position="756"/>
        <end position="775"/>
    </location>
</feature>
<dbReference type="PANTHER" id="PTHR38434">
    <property type="entry name" value="BLL2549 PROTEIN"/>
    <property type="match status" value="1"/>
</dbReference>
<dbReference type="EMBL" id="CYSE01000003">
    <property type="protein sequence ID" value="CUH78139.1"/>
    <property type="molecule type" value="Genomic_DNA"/>
</dbReference>
<feature type="transmembrane region" description="Helical" evidence="2">
    <location>
        <begin position="826"/>
        <end position="845"/>
    </location>
</feature>
<evidence type="ECO:0000256" key="1">
    <source>
        <dbReference type="SAM" id="MobiDB-lite"/>
    </source>
</evidence>
<accession>A0A0P1G9I6</accession>